<protein>
    <submittedName>
        <fullName evidence="15">Uncharacterized protein</fullName>
    </submittedName>
</protein>
<proteinExistence type="inferred from homology"/>
<dbReference type="InterPro" id="IPR055421">
    <property type="entry name" value="TMEM132_3rd"/>
</dbReference>
<evidence type="ECO:0000256" key="7">
    <source>
        <dbReference type="SAM" id="Phobius"/>
    </source>
</evidence>
<dbReference type="Pfam" id="PF23039">
    <property type="entry name" value="TMEM132_3rd"/>
    <property type="match status" value="2"/>
</dbReference>
<dbReference type="InterPro" id="IPR026307">
    <property type="entry name" value="TMEM132"/>
</dbReference>
<evidence type="ECO:0000259" key="11">
    <source>
        <dbReference type="Pfam" id="PF23039"/>
    </source>
</evidence>
<dbReference type="InterPro" id="IPR055424">
    <property type="entry name" value="Ig_TMEM132_6th"/>
</dbReference>
<feature type="domain" description="Transmembrane protein family 132 fourth" evidence="10">
    <location>
        <begin position="529"/>
        <end position="626"/>
    </location>
</feature>
<dbReference type="Pfam" id="PF15706">
    <property type="entry name" value="TMEM132_C"/>
    <property type="match status" value="1"/>
</dbReference>
<name>A0AAD8YYY1_9TELE</name>
<organism evidence="15 16">
    <name type="scientific">Electrophorus voltai</name>
    <dbReference type="NCBI Taxonomy" id="2609070"/>
    <lineage>
        <taxon>Eukaryota</taxon>
        <taxon>Metazoa</taxon>
        <taxon>Chordata</taxon>
        <taxon>Craniata</taxon>
        <taxon>Vertebrata</taxon>
        <taxon>Euteleostomi</taxon>
        <taxon>Actinopterygii</taxon>
        <taxon>Neopterygii</taxon>
        <taxon>Teleostei</taxon>
        <taxon>Ostariophysi</taxon>
        <taxon>Gymnotiformes</taxon>
        <taxon>Gymnotoidei</taxon>
        <taxon>Gymnotidae</taxon>
        <taxon>Electrophorus</taxon>
    </lineage>
</organism>
<feature type="region of interest" description="Disordered" evidence="6">
    <location>
        <begin position="1088"/>
        <end position="1116"/>
    </location>
</feature>
<dbReference type="InterPro" id="IPR031436">
    <property type="entry name" value="TMEM132_C"/>
</dbReference>
<dbReference type="InterPro" id="IPR055422">
    <property type="entry name" value="Ig_TMEM132_2nd"/>
</dbReference>
<evidence type="ECO:0000259" key="9">
    <source>
        <dbReference type="Pfam" id="PF15706"/>
    </source>
</evidence>
<evidence type="ECO:0000256" key="4">
    <source>
        <dbReference type="ARBA" id="ARBA00022989"/>
    </source>
</evidence>
<dbReference type="EMBL" id="JAROKS010000023">
    <property type="protein sequence ID" value="KAK1788394.1"/>
    <property type="molecule type" value="Genomic_DNA"/>
</dbReference>
<feature type="domain" description="Transmembrane protein TMEM132 sixth" evidence="14">
    <location>
        <begin position="764"/>
        <end position="879"/>
    </location>
</feature>
<dbReference type="GO" id="GO:0016020">
    <property type="term" value="C:membrane"/>
    <property type="evidence" value="ECO:0007669"/>
    <property type="project" value="UniProtKB-SubCell"/>
</dbReference>
<comment type="subcellular location">
    <subcellularLocation>
        <location evidence="1">Membrane</location>
        <topology evidence="1">Single-pass type I membrane protein</topology>
    </subcellularLocation>
</comment>
<feature type="domain" description="Transmembrane protein TMEM132 second Ig-like" evidence="12">
    <location>
        <begin position="107"/>
        <end position="235"/>
    </location>
</feature>
<sequence>MDGRLLLEGLQRFGGMPMYLPVQYQVLNAEQAFFLKEANQDIMRNSSLQARTELFFIQQARRMPIVNASYGPLSVQQPVHMELLGPGFFNNPSSPSMSSPLFTFNWKVQTFIISERIHPSWPKVQVMFYVVGRDWDDYSTVDRLPCVRMFAFHETQEVRGTCRLKGELGLCVAELEPLPSWFSPPSIVPGRQRAPEQAEGTPVELYYMVQSTDTGDCNSEDSRKVSPIHSEQQGPAGYFSGPTPMRRIGSVRLLQPLSEVRLDGNFVVMVPSRPVRQKETVSAFLAASTLSSVEIFTLSIDHLSTVDMDISLGFLAKGVCAMFTKDKMECSSFSGISSITGRRALLSVWKWRVGLVFHRRLLHHRYAKTTERTGRKKRDKETKASIMRIEWSSAQLHGFGDLWKSVRLYAACGHGGGGVVITSGEVKLKDGVTFLGTRASNPVHWTVSQDVRSEGHRVVTLHCRRKDASYGQRIESGFQKVLQVDLEVNGLLDPMGIRSVRWQVEYPMSRTLTEEIQTLIRLAPQELGGIVPLAMETEILNTAVLTGKTVAMPVKVVTVGTDGAVTDVTDSVECRSTDEDVVKVSERCDYVYVNGKEKRGRVRMMVNFTYSYLSSQLEISVWVPHLPLQVDIPDPELSQIKGWRVPMSPGNHRSSVEDVEGVRRERACAPHYQSTTVRVLTHFEAEPEEGRGQQDFLLGSDWQVDVTELVRDFLKVDNTGVASLLEGPVLMGLNTGTAKVQVMSPLSDSVLAERVVRVLDDKVSITELGVQLVSGLSLNLQLSTGSSRAIVATTTTQDTMHNPKQESLISAWLQFSDGSMTPLDLYDPTTLVLMAASLDEQVITIQRDLWWKWPVVVARGEGQGMLLRVEMYGAEACQKTRRRTLLAAGNGSIRVKFGRGEESETRAGERRHRPNKPYYGGSISDMEAGIMNKGATTIKTAAPGRNSGDRHAARDVPADFSDFPAQAELPHGRSTEEELLQTRRGLTDLEIGMYALLGVFCLAILVFLINCVSYALKYRNKQLPLEGQETMAHAHDWVWLGHEGELLEGHAGLCLQQEELGGTADSGLGLEEGSQLLNGLAAQKSLQGLGHRSTSDSGSTGREHKGDPLNSPTTKRKRVKFTTFSHAKPNNGCPAISPLVIGQNDIKWVCPDIELGDSEELRNYMERLNENATKNIAYHLMFESEETSPITIRSDQFSSRITPEGYMCVCLFVCLFVCEPPQLYSTETGGKEDRTPARGGHTCPTLIMDRHCRSQPTGPAGHLVTAGCCCNCPLQTDRFWLSPAWRFSTHLPKRLRGRWQRTGGTMHTELWVVHSSTRPCPKLLVASLLK</sequence>
<feature type="transmembrane region" description="Helical" evidence="7">
    <location>
        <begin position="991"/>
        <end position="1016"/>
    </location>
</feature>
<evidence type="ECO:0000259" key="8">
    <source>
        <dbReference type="Pfam" id="PF15705"/>
    </source>
</evidence>
<keyword evidence="5 7" id="KW-0472">Membrane</keyword>
<keyword evidence="3 7" id="KW-0812">Transmembrane</keyword>
<evidence type="ECO:0000259" key="10">
    <source>
        <dbReference type="Pfam" id="PF16070"/>
    </source>
</evidence>
<feature type="domain" description="Transmembrane protein TMEM132 N-terminal" evidence="8">
    <location>
        <begin position="22"/>
        <end position="84"/>
    </location>
</feature>
<dbReference type="Pfam" id="PF23486">
    <property type="entry name" value="Ig_TMEM132_5th"/>
    <property type="match status" value="1"/>
</dbReference>
<feature type="non-terminal residue" evidence="15">
    <location>
        <position position="1330"/>
    </location>
</feature>
<accession>A0AAD8YYY1</accession>
<dbReference type="Pfam" id="PF23487">
    <property type="entry name" value="Ig_TMEM132_6th"/>
    <property type="match status" value="1"/>
</dbReference>
<evidence type="ECO:0000256" key="5">
    <source>
        <dbReference type="ARBA" id="ARBA00023136"/>
    </source>
</evidence>
<dbReference type="Proteomes" id="UP001239994">
    <property type="component" value="Unassembled WGS sequence"/>
</dbReference>
<feature type="region of interest" description="Disordered" evidence="6">
    <location>
        <begin position="217"/>
        <end position="241"/>
    </location>
</feature>
<feature type="domain" description="Transmembrane protein TMEM132 cohesin-like" evidence="11">
    <location>
        <begin position="426"/>
        <end position="526"/>
    </location>
</feature>
<dbReference type="Pfam" id="PF16070">
    <property type="entry name" value="Ig_TMEM132_4th"/>
    <property type="match status" value="1"/>
</dbReference>
<feature type="domain" description="Transmembrane protein TMEM132 C-terminal" evidence="9">
    <location>
        <begin position="963"/>
        <end position="1043"/>
    </location>
</feature>
<evidence type="ECO:0000256" key="1">
    <source>
        <dbReference type="ARBA" id="ARBA00004479"/>
    </source>
</evidence>
<evidence type="ECO:0000313" key="15">
    <source>
        <dbReference type="EMBL" id="KAK1788394.1"/>
    </source>
</evidence>
<keyword evidence="4 7" id="KW-1133">Transmembrane helix</keyword>
<feature type="domain" description="Transmembrane protein TMEM132 fifth" evidence="13">
    <location>
        <begin position="629"/>
        <end position="763"/>
    </location>
</feature>
<feature type="domain" description="Transmembrane protein TMEM132 cohesin-like" evidence="11">
    <location>
        <begin position="257"/>
        <end position="301"/>
    </location>
</feature>
<dbReference type="InterPro" id="IPR031437">
    <property type="entry name" value="Ig_TMEM132_4th"/>
</dbReference>
<evidence type="ECO:0000256" key="3">
    <source>
        <dbReference type="ARBA" id="ARBA00022692"/>
    </source>
</evidence>
<dbReference type="InterPro" id="IPR055423">
    <property type="entry name" value="Ig_TMEM132_5th"/>
</dbReference>
<reference evidence="15" key="1">
    <citation type="submission" date="2023-03" db="EMBL/GenBank/DDBJ databases">
        <title>Electrophorus voltai genome.</title>
        <authorList>
            <person name="Bian C."/>
        </authorList>
    </citation>
    <scope>NUCLEOTIDE SEQUENCE</scope>
    <source>
        <strain evidence="15">CB-2022</strain>
        <tissue evidence="15">Muscle</tissue>
    </source>
</reference>
<comment type="similarity">
    <text evidence="2">Belongs to the TMEM132 family.</text>
</comment>
<evidence type="ECO:0000313" key="16">
    <source>
        <dbReference type="Proteomes" id="UP001239994"/>
    </source>
</evidence>
<evidence type="ECO:0000259" key="13">
    <source>
        <dbReference type="Pfam" id="PF23486"/>
    </source>
</evidence>
<dbReference type="PANTHER" id="PTHR13388:SF25">
    <property type="entry name" value="SI:DKEY-112M2.1"/>
    <property type="match status" value="1"/>
</dbReference>
<evidence type="ECO:0000259" key="14">
    <source>
        <dbReference type="Pfam" id="PF23487"/>
    </source>
</evidence>
<evidence type="ECO:0000259" key="12">
    <source>
        <dbReference type="Pfam" id="PF23481"/>
    </source>
</evidence>
<dbReference type="PANTHER" id="PTHR13388">
    <property type="entry name" value="DETONATOR, ISOFORM E"/>
    <property type="match status" value="1"/>
</dbReference>
<dbReference type="Pfam" id="PF15705">
    <property type="entry name" value="TMEM132_N"/>
    <property type="match status" value="1"/>
</dbReference>
<dbReference type="InterPro" id="IPR031435">
    <property type="entry name" value="TMEM132_N"/>
</dbReference>
<dbReference type="Pfam" id="PF23481">
    <property type="entry name" value="Ig_TMEM132_2nd"/>
    <property type="match status" value="1"/>
</dbReference>
<evidence type="ECO:0000256" key="6">
    <source>
        <dbReference type="SAM" id="MobiDB-lite"/>
    </source>
</evidence>
<keyword evidence="16" id="KW-1185">Reference proteome</keyword>
<gene>
    <name evidence="15" type="ORF">P4O66_016820</name>
</gene>
<comment type="caution">
    <text evidence="15">The sequence shown here is derived from an EMBL/GenBank/DDBJ whole genome shotgun (WGS) entry which is preliminary data.</text>
</comment>
<evidence type="ECO:0000256" key="2">
    <source>
        <dbReference type="ARBA" id="ARBA00006166"/>
    </source>
</evidence>